<sequence length="212" mass="23599">MAHSGKERPALDQGNDRQIPLVTDYITHIFFPSGTEIDIDESSLAEYCNSRLQEGDHMPSSQSRIAIQSVESISANNSEGQRSGGQGHNRVYDPRALSHAQHDRHFFHSSGVGAKPQKKPQKRRKRKERRKEKEKEKKGEKRRGAMGLIRHEAKKQCGRVSGVRIEPQYTNEEAEMISTLFLDIGLARSRSSLSLPPSSSLIVAASSSGPDL</sequence>
<feature type="compositionally biased region" description="Basic residues" evidence="1">
    <location>
        <begin position="116"/>
        <end position="130"/>
    </location>
</feature>
<dbReference type="EMBL" id="AGNL01037512">
    <property type="protein sequence ID" value="EJK53577.1"/>
    <property type="molecule type" value="Genomic_DNA"/>
</dbReference>
<dbReference type="AlphaFoldDB" id="K0S3V4"/>
<comment type="caution">
    <text evidence="2">The sequence shown here is derived from an EMBL/GenBank/DDBJ whole genome shotgun (WGS) entry which is preliminary data.</text>
</comment>
<organism evidence="2 3">
    <name type="scientific">Thalassiosira oceanica</name>
    <name type="common">Marine diatom</name>
    <dbReference type="NCBI Taxonomy" id="159749"/>
    <lineage>
        <taxon>Eukaryota</taxon>
        <taxon>Sar</taxon>
        <taxon>Stramenopiles</taxon>
        <taxon>Ochrophyta</taxon>
        <taxon>Bacillariophyta</taxon>
        <taxon>Coscinodiscophyceae</taxon>
        <taxon>Thalassiosirophycidae</taxon>
        <taxon>Thalassiosirales</taxon>
        <taxon>Thalassiosiraceae</taxon>
        <taxon>Thalassiosira</taxon>
    </lineage>
</organism>
<name>K0S3V4_THAOC</name>
<dbReference type="Proteomes" id="UP000266841">
    <property type="component" value="Unassembled WGS sequence"/>
</dbReference>
<protein>
    <submittedName>
        <fullName evidence="2">Uncharacterized protein</fullName>
    </submittedName>
</protein>
<feature type="region of interest" description="Disordered" evidence="1">
    <location>
        <begin position="106"/>
        <end position="152"/>
    </location>
</feature>
<feature type="region of interest" description="Disordered" evidence="1">
    <location>
        <begin position="191"/>
        <end position="212"/>
    </location>
</feature>
<reference evidence="2 3" key="1">
    <citation type="journal article" date="2012" name="Genome Biol.">
        <title>Genome and low-iron response of an oceanic diatom adapted to chronic iron limitation.</title>
        <authorList>
            <person name="Lommer M."/>
            <person name="Specht M."/>
            <person name="Roy A.S."/>
            <person name="Kraemer L."/>
            <person name="Andreson R."/>
            <person name="Gutowska M.A."/>
            <person name="Wolf J."/>
            <person name="Bergner S.V."/>
            <person name="Schilhabel M.B."/>
            <person name="Klostermeier U.C."/>
            <person name="Beiko R.G."/>
            <person name="Rosenstiel P."/>
            <person name="Hippler M."/>
            <person name="Laroche J."/>
        </authorList>
    </citation>
    <scope>NUCLEOTIDE SEQUENCE [LARGE SCALE GENOMIC DNA]</scope>
    <source>
        <strain evidence="2 3">CCMP1005</strain>
    </source>
</reference>
<accession>K0S3V4</accession>
<gene>
    <name evidence="2" type="ORF">THAOC_26961</name>
</gene>
<evidence type="ECO:0000313" key="3">
    <source>
        <dbReference type="Proteomes" id="UP000266841"/>
    </source>
</evidence>
<evidence type="ECO:0000313" key="2">
    <source>
        <dbReference type="EMBL" id="EJK53577.1"/>
    </source>
</evidence>
<keyword evidence="3" id="KW-1185">Reference proteome</keyword>
<evidence type="ECO:0000256" key="1">
    <source>
        <dbReference type="SAM" id="MobiDB-lite"/>
    </source>
</evidence>
<proteinExistence type="predicted"/>
<feature type="compositionally biased region" description="Basic and acidic residues" evidence="1">
    <location>
        <begin position="131"/>
        <end position="152"/>
    </location>
</feature>